<evidence type="ECO:0000256" key="1">
    <source>
        <dbReference type="ARBA" id="ARBA00012845"/>
    </source>
</evidence>
<dbReference type="HOGENOM" id="CLU_023205_0_0_1"/>
<comment type="function">
    <text evidence="3">Catalyzes the initial reaction in the xylose utilization pathway by reducing D-xylose into xylitol. Xylose is a major component of hemicelluloses such as xylan. Most fungi utilize D-xylose via three enzymatic reactions, xylose reductase (XR), xylitol dehydrogenase (XDH), and xylulokinase, to form xylulose 5-phosphate, which enters pentose phosphate pathway.</text>
</comment>
<dbReference type="InterPro" id="IPR018170">
    <property type="entry name" value="Aldo/ket_reductase_CS"/>
</dbReference>
<evidence type="ECO:0000256" key="8">
    <source>
        <dbReference type="PIRSR" id="PIRSR000097-3"/>
    </source>
</evidence>
<comment type="catalytic activity">
    <reaction evidence="5">
        <text>xylitol + NAD(+) = D-xylose + NADH + H(+)</text>
        <dbReference type="Rhea" id="RHEA:27441"/>
        <dbReference type="ChEBI" id="CHEBI:15378"/>
        <dbReference type="ChEBI" id="CHEBI:17151"/>
        <dbReference type="ChEBI" id="CHEBI:53455"/>
        <dbReference type="ChEBI" id="CHEBI:57540"/>
        <dbReference type="ChEBI" id="CHEBI:57945"/>
        <dbReference type="EC" id="1.1.1.307"/>
    </reaction>
</comment>
<dbReference type="InParanoid" id="W2SBL4"/>
<protein>
    <recommendedName>
        <fullName evidence="1">D-xylose reductase [NAD(P)H]</fullName>
        <ecNumber evidence="1">1.1.1.307</ecNumber>
    </recommendedName>
</protein>
<evidence type="ECO:0000256" key="2">
    <source>
        <dbReference type="ARBA" id="ARBA00023002"/>
    </source>
</evidence>
<name>W2SBL4_CYPE1</name>
<evidence type="ECO:0000256" key="4">
    <source>
        <dbReference type="ARBA" id="ARBA00047534"/>
    </source>
</evidence>
<keyword evidence="11" id="KW-1185">Reference proteome</keyword>
<dbReference type="STRING" id="1220924.W2SBL4"/>
<keyword evidence="2" id="KW-0560">Oxidoreductase</keyword>
<dbReference type="Gene3D" id="3.20.20.100">
    <property type="entry name" value="NADP-dependent oxidoreductase domain"/>
    <property type="match status" value="1"/>
</dbReference>
<dbReference type="EMBL" id="KB822712">
    <property type="protein sequence ID" value="ETN45319.1"/>
    <property type="molecule type" value="Genomic_DNA"/>
</dbReference>
<dbReference type="InterPro" id="IPR023210">
    <property type="entry name" value="NADP_OxRdtase_dom"/>
</dbReference>
<dbReference type="GeneID" id="19976489"/>
<feature type="domain" description="NADP-dependent oxidoreductase" evidence="9">
    <location>
        <begin position="46"/>
        <end position="315"/>
    </location>
</feature>
<feature type="binding site" evidence="7">
    <location>
        <position position="136"/>
    </location>
    <ligand>
        <name>substrate</name>
    </ligand>
</feature>
<dbReference type="PIRSF" id="PIRSF000097">
    <property type="entry name" value="AKR"/>
    <property type="match status" value="1"/>
</dbReference>
<dbReference type="Proteomes" id="UP000030752">
    <property type="component" value="Unassembled WGS sequence"/>
</dbReference>
<dbReference type="EC" id="1.1.1.307" evidence="1"/>
<feature type="site" description="Lowers pKa of active site Tyr" evidence="8">
    <location>
        <position position="103"/>
    </location>
</feature>
<evidence type="ECO:0000256" key="7">
    <source>
        <dbReference type="PIRSR" id="PIRSR000097-2"/>
    </source>
</evidence>
<proteinExistence type="predicted"/>
<dbReference type="FunFam" id="3.20.20.100:FF:000002">
    <property type="entry name" value="2,5-diketo-D-gluconic acid reductase A"/>
    <property type="match status" value="1"/>
</dbReference>
<evidence type="ECO:0000313" key="10">
    <source>
        <dbReference type="EMBL" id="ETN45319.1"/>
    </source>
</evidence>
<accession>W2SBL4</accession>
<organism evidence="10 11">
    <name type="scientific">Cyphellophora europaea (strain CBS 101466)</name>
    <name type="common">Phialophora europaea</name>
    <dbReference type="NCBI Taxonomy" id="1220924"/>
    <lineage>
        <taxon>Eukaryota</taxon>
        <taxon>Fungi</taxon>
        <taxon>Dikarya</taxon>
        <taxon>Ascomycota</taxon>
        <taxon>Pezizomycotina</taxon>
        <taxon>Eurotiomycetes</taxon>
        <taxon>Chaetothyriomycetidae</taxon>
        <taxon>Chaetothyriales</taxon>
        <taxon>Cyphellophoraceae</taxon>
        <taxon>Cyphellophora</taxon>
    </lineage>
</organism>
<dbReference type="AlphaFoldDB" id="W2SBL4"/>
<dbReference type="SUPFAM" id="SSF51430">
    <property type="entry name" value="NAD(P)-linked oxidoreductase"/>
    <property type="match status" value="1"/>
</dbReference>
<feature type="active site" description="Proton donor" evidence="6">
    <location>
        <position position="78"/>
    </location>
</feature>
<comment type="catalytic activity">
    <reaction evidence="4">
        <text>xylitol + NADP(+) = D-xylose + NADPH + H(+)</text>
        <dbReference type="Rhea" id="RHEA:27445"/>
        <dbReference type="ChEBI" id="CHEBI:15378"/>
        <dbReference type="ChEBI" id="CHEBI:17151"/>
        <dbReference type="ChEBI" id="CHEBI:53455"/>
        <dbReference type="ChEBI" id="CHEBI:57783"/>
        <dbReference type="ChEBI" id="CHEBI:58349"/>
        <dbReference type="EC" id="1.1.1.307"/>
    </reaction>
</comment>
<dbReference type="Pfam" id="PF00248">
    <property type="entry name" value="Aldo_ket_red"/>
    <property type="match status" value="1"/>
</dbReference>
<evidence type="ECO:0000259" key="9">
    <source>
        <dbReference type="Pfam" id="PF00248"/>
    </source>
</evidence>
<reference evidence="10 11" key="1">
    <citation type="submission" date="2013-03" db="EMBL/GenBank/DDBJ databases">
        <title>The Genome Sequence of Phialophora europaea CBS 101466.</title>
        <authorList>
            <consortium name="The Broad Institute Genomics Platform"/>
            <person name="Cuomo C."/>
            <person name="de Hoog S."/>
            <person name="Gorbushina A."/>
            <person name="Walker B."/>
            <person name="Young S.K."/>
            <person name="Zeng Q."/>
            <person name="Gargeya S."/>
            <person name="Fitzgerald M."/>
            <person name="Haas B."/>
            <person name="Abouelleil A."/>
            <person name="Allen A.W."/>
            <person name="Alvarado L."/>
            <person name="Arachchi H.M."/>
            <person name="Berlin A.M."/>
            <person name="Chapman S.B."/>
            <person name="Gainer-Dewar J."/>
            <person name="Goldberg J."/>
            <person name="Griggs A."/>
            <person name="Gujja S."/>
            <person name="Hansen M."/>
            <person name="Howarth C."/>
            <person name="Imamovic A."/>
            <person name="Ireland A."/>
            <person name="Larimer J."/>
            <person name="McCowan C."/>
            <person name="Murphy C."/>
            <person name="Pearson M."/>
            <person name="Poon T.W."/>
            <person name="Priest M."/>
            <person name="Roberts A."/>
            <person name="Saif S."/>
            <person name="Shea T."/>
            <person name="Sisk P."/>
            <person name="Sykes S."/>
            <person name="Wortman J."/>
            <person name="Nusbaum C."/>
            <person name="Birren B."/>
        </authorList>
    </citation>
    <scope>NUCLEOTIDE SEQUENCE [LARGE SCALE GENOMIC DNA]</scope>
    <source>
        <strain evidence="10 11">CBS 101466</strain>
    </source>
</reference>
<sequence length="339" mass="37825">MLSALCRTRPTSSSLRNAVKPARYRYLSNYSRTTLSLNNNEEIPAIGFGTWQDKDAQEDAVYEALKAGYRHIDTARVYGTEPAVAKGIKRAGVPRDEIFLTTKLWNNSHHPDDVEKACDASLKDLHTDYVDLFLMHWPSAFQRGDSLRPKHGGKILTDNIDFAETWKAMEALVKSGKAKAIGVSNFNKTELERLLDNADITPAAHQFECHPYLAQQDFATWHKSKGIHITQYSPFGNANPVYEKGESVPKLIDDTVLTDIGKKYGKSGSQVALAWGIAHGRSVIPKSKTPSRIKANLEGDFKLESEDVARVDAIDKKLRFNDPSGSFGYEYYVGLDGKE</sequence>
<dbReference type="InterPro" id="IPR020471">
    <property type="entry name" value="AKR"/>
</dbReference>
<dbReference type="PANTHER" id="PTHR11732">
    <property type="entry name" value="ALDO/KETO REDUCTASE"/>
    <property type="match status" value="1"/>
</dbReference>
<dbReference type="RefSeq" id="XP_008712047.1">
    <property type="nucleotide sequence ID" value="XM_008713825.1"/>
</dbReference>
<evidence type="ECO:0000313" key="11">
    <source>
        <dbReference type="Proteomes" id="UP000030752"/>
    </source>
</evidence>
<evidence type="ECO:0000256" key="5">
    <source>
        <dbReference type="ARBA" id="ARBA00049485"/>
    </source>
</evidence>
<dbReference type="InterPro" id="IPR036812">
    <property type="entry name" value="NAD(P)_OxRdtase_dom_sf"/>
</dbReference>
<dbReference type="PROSITE" id="PS00062">
    <property type="entry name" value="ALDOKETO_REDUCTASE_2"/>
    <property type="match status" value="1"/>
</dbReference>
<dbReference type="GO" id="GO:0016616">
    <property type="term" value="F:oxidoreductase activity, acting on the CH-OH group of donors, NAD or NADP as acceptor"/>
    <property type="evidence" value="ECO:0007669"/>
    <property type="project" value="UniProtKB-ARBA"/>
</dbReference>
<dbReference type="eggNOG" id="KOG1577">
    <property type="taxonomic scope" value="Eukaryota"/>
</dbReference>
<dbReference type="CDD" id="cd19071">
    <property type="entry name" value="AKR_AKR1-5-like"/>
    <property type="match status" value="1"/>
</dbReference>
<dbReference type="VEuPathDB" id="FungiDB:HMPREF1541_09150"/>
<dbReference type="OrthoDB" id="416253at2759"/>
<evidence type="ECO:0000256" key="3">
    <source>
        <dbReference type="ARBA" id="ARBA00025065"/>
    </source>
</evidence>
<dbReference type="PRINTS" id="PR00069">
    <property type="entry name" value="ALDKETRDTASE"/>
</dbReference>
<evidence type="ECO:0000256" key="6">
    <source>
        <dbReference type="PIRSR" id="PIRSR000097-1"/>
    </source>
</evidence>
<gene>
    <name evidence="10" type="ORF">HMPREF1541_09150</name>
</gene>